<dbReference type="RefSeq" id="WP_382379164.1">
    <property type="nucleotide sequence ID" value="NZ_JBHRZI010000038.1"/>
</dbReference>
<protein>
    <submittedName>
        <fullName evidence="7">DUF202 domain-containing protein</fullName>
    </submittedName>
</protein>
<keyword evidence="4 5" id="KW-0472">Membrane</keyword>
<comment type="caution">
    <text evidence="7">The sequence shown here is derived from an EMBL/GenBank/DDBJ whole genome shotgun (WGS) entry which is preliminary data.</text>
</comment>
<evidence type="ECO:0000256" key="4">
    <source>
        <dbReference type="ARBA" id="ARBA00023136"/>
    </source>
</evidence>
<evidence type="ECO:0000256" key="1">
    <source>
        <dbReference type="ARBA" id="ARBA00004127"/>
    </source>
</evidence>
<dbReference type="InterPro" id="IPR003807">
    <property type="entry name" value="DUF202"/>
</dbReference>
<name>A0ABV8C6N6_9PSEU</name>
<keyword evidence="2 5" id="KW-0812">Transmembrane</keyword>
<evidence type="ECO:0000259" key="6">
    <source>
        <dbReference type="Pfam" id="PF02656"/>
    </source>
</evidence>
<evidence type="ECO:0000313" key="7">
    <source>
        <dbReference type="EMBL" id="MFC3897680.1"/>
    </source>
</evidence>
<dbReference type="Pfam" id="PF02656">
    <property type="entry name" value="DUF202"/>
    <property type="match status" value="1"/>
</dbReference>
<reference evidence="8" key="1">
    <citation type="journal article" date="2019" name="Int. J. Syst. Evol. Microbiol.">
        <title>The Global Catalogue of Microorganisms (GCM) 10K type strain sequencing project: providing services to taxonomists for standard genome sequencing and annotation.</title>
        <authorList>
            <consortium name="The Broad Institute Genomics Platform"/>
            <consortium name="The Broad Institute Genome Sequencing Center for Infectious Disease"/>
            <person name="Wu L."/>
            <person name="Ma J."/>
        </authorList>
    </citation>
    <scope>NUCLEOTIDE SEQUENCE [LARGE SCALE GENOMIC DNA]</scope>
    <source>
        <strain evidence="8">CGMCC 4.7405</strain>
    </source>
</reference>
<proteinExistence type="predicted"/>
<dbReference type="Proteomes" id="UP001595690">
    <property type="component" value="Unassembled WGS sequence"/>
</dbReference>
<dbReference type="EMBL" id="JBHRZI010000038">
    <property type="protein sequence ID" value="MFC3897680.1"/>
    <property type="molecule type" value="Genomic_DNA"/>
</dbReference>
<sequence>MNRDAGLQPERTSLAWHRTALAAAACSLLLVGVAARHGWGLATLPAVCTAAVSGTLVLFARRGQLAARPRVLLLLAVLATGACVAAVPLVVGNGI</sequence>
<keyword evidence="8" id="KW-1185">Reference proteome</keyword>
<feature type="transmembrane region" description="Helical" evidence="5">
    <location>
        <begin position="15"/>
        <end position="35"/>
    </location>
</feature>
<feature type="domain" description="DUF202" evidence="6">
    <location>
        <begin position="5"/>
        <end position="64"/>
    </location>
</feature>
<evidence type="ECO:0000313" key="8">
    <source>
        <dbReference type="Proteomes" id="UP001595690"/>
    </source>
</evidence>
<gene>
    <name evidence="7" type="ORF">ACFOWZ_39945</name>
</gene>
<accession>A0ABV8C6N6</accession>
<evidence type="ECO:0000256" key="5">
    <source>
        <dbReference type="SAM" id="Phobius"/>
    </source>
</evidence>
<organism evidence="7 8">
    <name type="scientific">Lentzea rhizosphaerae</name>
    <dbReference type="NCBI Taxonomy" id="2041025"/>
    <lineage>
        <taxon>Bacteria</taxon>
        <taxon>Bacillati</taxon>
        <taxon>Actinomycetota</taxon>
        <taxon>Actinomycetes</taxon>
        <taxon>Pseudonocardiales</taxon>
        <taxon>Pseudonocardiaceae</taxon>
        <taxon>Lentzea</taxon>
    </lineage>
</organism>
<keyword evidence="3 5" id="KW-1133">Transmembrane helix</keyword>
<feature type="transmembrane region" description="Helical" evidence="5">
    <location>
        <begin position="41"/>
        <end position="59"/>
    </location>
</feature>
<evidence type="ECO:0000256" key="3">
    <source>
        <dbReference type="ARBA" id="ARBA00022989"/>
    </source>
</evidence>
<comment type="subcellular location">
    <subcellularLocation>
        <location evidence="1">Endomembrane system</location>
        <topology evidence="1">Multi-pass membrane protein</topology>
    </subcellularLocation>
</comment>
<evidence type="ECO:0000256" key="2">
    <source>
        <dbReference type="ARBA" id="ARBA00022692"/>
    </source>
</evidence>
<feature type="transmembrane region" description="Helical" evidence="5">
    <location>
        <begin position="71"/>
        <end position="91"/>
    </location>
</feature>